<dbReference type="EMBL" id="SOZE01000100">
    <property type="protein sequence ID" value="TFF29206.1"/>
    <property type="molecule type" value="Genomic_DNA"/>
</dbReference>
<comment type="caution">
    <text evidence="3">The sequence shown here is derived from an EMBL/GenBank/DDBJ whole genome shotgun (WGS) entry which is preliminary data.</text>
</comment>
<dbReference type="InterPro" id="IPR025668">
    <property type="entry name" value="Tnp_DDE_dom"/>
</dbReference>
<dbReference type="Proteomes" id="UP000297540">
    <property type="component" value="Unassembled WGS sequence"/>
</dbReference>
<sequence>MSWDAYNESRDLPGQVEAYRELNGHYPEVVITDTIYGTRENRQWLKDRGIRYSGKALGRPSKTPQTPYQKRKFKKEQGERNHIEGKFGQGKNGYNLNKIRARTAPTSESWIACIMFVMNLVK</sequence>
<feature type="region of interest" description="Disordered" evidence="1">
    <location>
        <begin position="54"/>
        <end position="89"/>
    </location>
</feature>
<feature type="non-terminal residue" evidence="3">
    <location>
        <position position="122"/>
    </location>
</feature>
<dbReference type="InterPro" id="IPR027310">
    <property type="entry name" value="Profilin_CS"/>
</dbReference>
<protein>
    <submittedName>
        <fullName evidence="3">IS5/IS1182 family transposase</fullName>
    </submittedName>
</protein>
<dbReference type="Pfam" id="PF13586">
    <property type="entry name" value="DDE_Tnp_1_2"/>
    <property type="match status" value="1"/>
</dbReference>
<name>A0A4Y8RXM0_9SPHI</name>
<evidence type="ECO:0000313" key="3">
    <source>
        <dbReference type="EMBL" id="TFF29206.1"/>
    </source>
</evidence>
<keyword evidence="4" id="KW-1185">Reference proteome</keyword>
<evidence type="ECO:0000259" key="2">
    <source>
        <dbReference type="Pfam" id="PF13586"/>
    </source>
</evidence>
<evidence type="ECO:0000313" key="4">
    <source>
        <dbReference type="Proteomes" id="UP000297540"/>
    </source>
</evidence>
<accession>A0A4Y8RXM0</accession>
<gene>
    <name evidence="3" type="ORF">E2R66_28220</name>
</gene>
<feature type="compositionally biased region" description="Basic and acidic residues" evidence="1">
    <location>
        <begin position="75"/>
        <end position="85"/>
    </location>
</feature>
<dbReference type="AlphaFoldDB" id="A0A4Y8RXM0"/>
<dbReference type="PROSITE" id="PS00414">
    <property type="entry name" value="PROFILIN"/>
    <property type="match status" value="1"/>
</dbReference>
<feature type="domain" description="Transposase DDE" evidence="2">
    <location>
        <begin position="30"/>
        <end position="120"/>
    </location>
</feature>
<organism evidence="3 4">
    <name type="scientific">Mucilaginibacter psychrotolerans</name>
    <dbReference type="NCBI Taxonomy" id="1524096"/>
    <lineage>
        <taxon>Bacteria</taxon>
        <taxon>Pseudomonadati</taxon>
        <taxon>Bacteroidota</taxon>
        <taxon>Sphingobacteriia</taxon>
        <taxon>Sphingobacteriales</taxon>
        <taxon>Sphingobacteriaceae</taxon>
        <taxon>Mucilaginibacter</taxon>
    </lineage>
</organism>
<dbReference type="GO" id="GO:0003779">
    <property type="term" value="F:actin binding"/>
    <property type="evidence" value="ECO:0007669"/>
    <property type="project" value="InterPro"/>
</dbReference>
<evidence type="ECO:0000256" key="1">
    <source>
        <dbReference type="SAM" id="MobiDB-lite"/>
    </source>
</evidence>
<reference evidence="3 4" key="1">
    <citation type="journal article" date="2017" name="Int. J. Syst. Evol. Microbiol.">
        <title>Mucilaginibacterpsychrotolerans sp. nov., isolated from peatlands.</title>
        <authorList>
            <person name="Deng Y."/>
            <person name="Shen L."/>
            <person name="Xu B."/>
            <person name="Liu Y."/>
            <person name="Gu Z."/>
            <person name="Liu H."/>
            <person name="Zhou Y."/>
        </authorList>
    </citation>
    <scope>NUCLEOTIDE SEQUENCE [LARGE SCALE GENOMIC DNA]</scope>
    <source>
        <strain evidence="3 4">NH7-4</strain>
    </source>
</reference>
<proteinExistence type="predicted"/>